<dbReference type="EMBL" id="JARAKH010000028">
    <property type="protein sequence ID" value="KAK8388705.1"/>
    <property type="molecule type" value="Genomic_DNA"/>
</dbReference>
<dbReference type="AlphaFoldDB" id="A0AAW0TLU6"/>
<evidence type="ECO:0000313" key="2">
    <source>
        <dbReference type="EMBL" id="KAK8388705.1"/>
    </source>
</evidence>
<gene>
    <name evidence="2" type="ORF">O3P69_020596</name>
</gene>
<organism evidence="2 3">
    <name type="scientific">Scylla paramamosain</name>
    <name type="common">Mud crab</name>
    <dbReference type="NCBI Taxonomy" id="85552"/>
    <lineage>
        <taxon>Eukaryota</taxon>
        <taxon>Metazoa</taxon>
        <taxon>Ecdysozoa</taxon>
        <taxon>Arthropoda</taxon>
        <taxon>Crustacea</taxon>
        <taxon>Multicrustacea</taxon>
        <taxon>Malacostraca</taxon>
        <taxon>Eumalacostraca</taxon>
        <taxon>Eucarida</taxon>
        <taxon>Decapoda</taxon>
        <taxon>Pleocyemata</taxon>
        <taxon>Brachyura</taxon>
        <taxon>Eubrachyura</taxon>
        <taxon>Portunoidea</taxon>
        <taxon>Portunidae</taxon>
        <taxon>Portuninae</taxon>
        <taxon>Scylla</taxon>
    </lineage>
</organism>
<accession>A0AAW0TLU6</accession>
<name>A0AAW0TLU6_SCYPA</name>
<dbReference type="Proteomes" id="UP001487740">
    <property type="component" value="Unassembled WGS sequence"/>
</dbReference>
<sequence length="148" mass="16187">MVVQGMNQLQRVQLRTSLHLVSTWRKLVHYSGISGCSQLIILHPADNQADLCQQGAVGAATSAVEDVLEEATLRRAASGSGCSAQLLQSSGGPDIEGKVKKFKHLERNIKHQVQPRRKNRPPRSEYSMSGAARVSSGSDFSPAPQRWR</sequence>
<comment type="caution">
    <text evidence="2">The sequence shown here is derived from an EMBL/GenBank/DDBJ whole genome shotgun (WGS) entry which is preliminary data.</text>
</comment>
<feature type="region of interest" description="Disordered" evidence="1">
    <location>
        <begin position="106"/>
        <end position="148"/>
    </location>
</feature>
<evidence type="ECO:0000256" key="1">
    <source>
        <dbReference type="SAM" id="MobiDB-lite"/>
    </source>
</evidence>
<protein>
    <submittedName>
        <fullName evidence="2">Uncharacterized protein</fullName>
    </submittedName>
</protein>
<evidence type="ECO:0000313" key="3">
    <source>
        <dbReference type="Proteomes" id="UP001487740"/>
    </source>
</evidence>
<keyword evidence="3" id="KW-1185">Reference proteome</keyword>
<reference evidence="2 3" key="1">
    <citation type="submission" date="2023-03" db="EMBL/GenBank/DDBJ databases">
        <title>High-quality genome of Scylla paramamosain provides insights in environmental adaptation.</title>
        <authorList>
            <person name="Zhang L."/>
        </authorList>
    </citation>
    <scope>NUCLEOTIDE SEQUENCE [LARGE SCALE GENOMIC DNA]</scope>
    <source>
        <strain evidence="2">LZ_2023a</strain>
        <tissue evidence="2">Muscle</tissue>
    </source>
</reference>
<proteinExistence type="predicted"/>